<feature type="non-terminal residue" evidence="1">
    <location>
        <position position="1"/>
    </location>
</feature>
<evidence type="ECO:0000313" key="2">
    <source>
        <dbReference type="Proteomes" id="UP000824469"/>
    </source>
</evidence>
<accession>A0AA38GGP2</accession>
<comment type="caution">
    <text evidence="1">The sequence shown here is derived from an EMBL/GenBank/DDBJ whole genome shotgun (WGS) entry which is preliminary data.</text>
</comment>
<dbReference type="Proteomes" id="UP000824469">
    <property type="component" value="Unassembled WGS sequence"/>
</dbReference>
<dbReference type="AlphaFoldDB" id="A0AA38GGP2"/>
<proteinExistence type="predicted"/>
<gene>
    <name evidence="1" type="ORF">KI387_015849</name>
</gene>
<sequence>MASLIRPTVVCYAVRSSVFFRPLSKSLGKALLVRRGIISAALPRLTGRFHGGHKGGLKPHRHGFCVRATEVSEPGSVDSPMMQAMQNKIKEQLNAEEVIVKDAYGDGRHV</sequence>
<protein>
    <submittedName>
        <fullName evidence="1">Uncharacterized protein</fullName>
    </submittedName>
</protein>
<dbReference type="EMBL" id="JAHRHJ020000003">
    <property type="protein sequence ID" value="KAH9321210.1"/>
    <property type="molecule type" value="Genomic_DNA"/>
</dbReference>
<organism evidence="1 2">
    <name type="scientific">Taxus chinensis</name>
    <name type="common">Chinese yew</name>
    <name type="synonym">Taxus wallichiana var. chinensis</name>
    <dbReference type="NCBI Taxonomy" id="29808"/>
    <lineage>
        <taxon>Eukaryota</taxon>
        <taxon>Viridiplantae</taxon>
        <taxon>Streptophyta</taxon>
        <taxon>Embryophyta</taxon>
        <taxon>Tracheophyta</taxon>
        <taxon>Spermatophyta</taxon>
        <taxon>Pinopsida</taxon>
        <taxon>Pinidae</taxon>
        <taxon>Conifers II</taxon>
        <taxon>Cupressales</taxon>
        <taxon>Taxaceae</taxon>
        <taxon>Taxus</taxon>
    </lineage>
</organism>
<dbReference type="OMA" id="AMQNKIK"/>
<reference evidence="1 2" key="1">
    <citation type="journal article" date="2021" name="Nat. Plants">
        <title>The Taxus genome provides insights into paclitaxel biosynthesis.</title>
        <authorList>
            <person name="Xiong X."/>
            <person name="Gou J."/>
            <person name="Liao Q."/>
            <person name="Li Y."/>
            <person name="Zhou Q."/>
            <person name="Bi G."/>
            <person name="Li C."/>
            <person name="Du R."/>
            <person name="Wang X."/>
            <person name="Sun T."/>
            <person name="Guo L."/>
            <person name="Liang H."/>
            <person name="Lu P."/>
            <person name="Wu Y."/>
            <person name="Zhang Z."/>
            <person name="Ro D.K."/>
            <person name="Shang Y."/>
            <person name="Huang S."/>
            <person name="Yan J."/>
        </authorList>
    </citation>
    <scope>NUCLEOTIDE SEQUENCE [LARGE SCALE GENOMIC DNA]</scope>
    <source>
        <strain evidence="1">Ta-2019</strain>
    </source>
</reference>
<evidence type="ECO:0000313" key="1">
    <source>
        <dbReference type="EMBL" id="KAH9321210.1"/>
    </source>
</evidence>
<name>A0AA38GGP2_TAXCH</name>
<keyword evidence="2" id="KW-1185">Reference proteome</keyword>